<keyword evidence="3" id="KW-1185">Reference proteome</keyword>
<name>A0AAV5HGV5_9ROSI</name>
<feature type="region of interest" description="Disordered" evidence="1">
    <location>
        <begin position="1"/>
        <end position="32"/>
    </location>
</feature>
<comment type="caution">
    <text evidence="2">The sequence shown here is derived from an EMBL/GenBank/DDBJ whole genome shotgun (WGS) entry which is preliminary data.</text>
</comment>
<dbReference type="PANTHER" id="PTHR34680:SF3">
    <property type="entry name" value="EXPRESSED PROTEIN"/>
    <property type="match status" value="1"/>
</dbReference>
<gene>
    <name evidence="2" type="ORF">SLEP1_g2354</name>
</gene>
<dbReference type="AlphaFoldDB" id="A0AAV5HGV5"/>
<feature type="compositionally biased region" description="Basic and acidic residues" evidence="1">
    <location>
        <begin position="76"/>
        <end position="86"/>
    </location>
</feature>
<dbReference type="EMBL" id="BPVZ01000002">
    <property type="protein sequence ID" value="GKU88043.1"/>
    <property type="molecule type" value="Genomic_DNA"/>
</dbReference>
<accession>A0AAV5HGV5</accession>
<feature type="compositionally biased region" description="Polar residues" evidence="1">
    <location>
        <begin position="89"/>
        <end position="100"/>
    </location>
</feature>
<evidence type="ECO:0000313" key="3">
    <source>
        <dbReference type="Proteomes" id="UP001054252"/>
    </source>
</evidence>
<feature type="compositionally biased region" description="Basic residues" evidence="1">
    <location>
        <begin position="202"/>
        <end position="218"/>
    </location>
</feature>
<dbReference type="PANTHER" id="PTHR34680">
    <property type="entry name" value="EXPRESSED PROTEIN"/>
    <property type="match status" value="1"/>
</dbReference>
<feature type="compositionally biased region" description="Acidic residues" evidence="1">
    <location>
        <begin position="179"/>
        <end position="198"/>
    </location>
</feature>
<evidence type="ECO:0000313" key="2">
    <source>
        <dbReference type="EMBL" id="GKU88043.1"/>
    </source>
</evidence>
<evidence type="ECO:0000256" key="1">
    <source>
        <dbReference type="SAM" id="MobiDB-lite"/>
    </source>
</evidence>
<dbReference type="Proteomes" id="UP001054252">
    <property type="component" value="Unassembled WGS sequence"/>
</dbReference>
<feature type="compositionally biased region" description="Polar residues" evidence="1">
    <location>
        <begin position="158"/>
        <end position="178"/>
    </location>
</feature>
<sequence length="218" mass="24004">MSFGAPEPKGPNPLLPVQFEGDDSFTGNDSLGDSIGAIESAASMMDSDERAAADMGALVIMPKSDKVLDDNEEVKFGRQREGKNADHYGNTTNGKTSTEKQLGLGRRGRPRVTKRGSTSASNPYEFYYYSGFGPSWGKRRGERGGGEASKNGTKEAENNSNEIVTTQKNSRTSSFSSQIDDDNEEFDFIDDEDEEEYEVNGRKRMRKPVKARSLKSLM</sequence>
<proteinExistence type="predicted"/>
<protein>
    <submittedName>
        <fullName evidence="2">Uncharacterized protein</fullName>
    </submittedName>
</protein>
<reference evidence="2 3" key="1">
    <citation type="journal article" date="2021" name="Commun. Biol.">
        <title>The genome of Shorea leprosula (Dipterocarpaceae) highlights the ecological relevance of drought in aseasonal tropical rainforests.</title>
        <authorList>
            <person name="Ng K.K.S."/>
            <person name="Kobayashi M.J."/>
            <person name="Fawcett J.A."/>
            <person name="Hatakeyama M."/>
            <person name="Paape T."/>
            <person name="Ng C.H."/>
            <person name="Ang C.C."/>
            <person name="Tnah L.H."/>
            <person name="Lee C.T."/>
            <person name="Nishiyama T."/>
            <person name="Sese J."/>
            <person name="O'Brien M.J."/>
            <person name="Copetti D."/>
            <person name="Mohd Noor M.I."/>
            <person name="Ong R.C."/>
            <person name="Putra M."/>
            <person name="Sireger I.Z."/>
            <person name="Indrioko S."/>
            <person name="Kosugi Y."/>
            <person name="Izuno A."/>
            <person name="Isagi Y."/>
            <person name="Lee S.L."/>
            <person name="Shimizu K.K."/>
        </authorList>
    </citation>
    <scope>NUCLEOTIDE SEQUENCE [LARGE SCALE GENOMIC DNA]</scope>
    <source>
        <strain evidence="2">214</strain>
    </source>
</reference>
<organism evidence="2 3">
    <name type="scientific">Rubroshorea leprosula</name>
    <dbReference type="NCBI Taxonomy" id="152421"/>
    <lineage>
        <taxon>Eukaryota</taxon>
        <taxon>Viridiplantae</taxon>
        <taxon>Streptophyta</taxon>
        <taxon>Embryophyta</taxon>
        <taxon>Tracheophyta</taxon>
        <taxon>Spermatophyta</taxon>
        <taxon>Magnoliopsida</taxon>
        <taxon>eudicotyledons</taxon>
        <taxon>Gunneridae</taxon>
        <taxon>Pentapetalae</taxon>
        <taxon>rosids</taxon>
        <taxon>malvids</taxon>
        <taxon>Malvales</taxon>
        <taxon>Dipterocarpaceae</taxon>
        <taxon>Rubroshorea</taxon>
    </lineage>
</organism>
<feature type="region of interest" description="Disordered" evidence="1">
    <location>
        <begin position="76"/>
        <end position="218"/>
    </location>
</feature>